<dbReference type="Proteomes" id="UP001221757">
    <property type="component" value="Unassembled WGS sequence"/>
</dbReference>
<keyword evidence="3" id="KW-1185">Reference proteome</keyword>
<sequence>MTPASASRLAGELPPTTHPPPATLVQQQHRGRTPWRACGAAAFIRADSHISSNDGVRVRGLQGCEHALNADGQLNPLRGVEIPTEAVVWERAARREVQSPTTIRTLFPLLMRSS</sequence>
<evidence type="ECO:0000313" key="3">
    <source>
        <dbReference type="Proteomes" id="UP001221757"/>
    </source>
</evidence>
<accession>A0AAD7CUE2</accession>
<proteinExistence type="predicted"/>
<evidence type="ECO:0000313" key="2">
    <source>
        <dbReference type="EMBL" id="KAJ7663588.1"/>
    </source>
</evidence>
<reference evidence="2" key="1">
    <citation type="submission" date="2023-03" db="EMBL/GenBank/DDBJ databases">
        <title>Massive genome expansion in bonnet fungi (Mycena s.s.) driven by repeated elements and novel gene families across ecological guilds.</title>
        <authorList>
            <consortium name="Lawrence Berkeley National Laboratory"/>
            <person name="Harder C.B."/>
            <person name="Miyauchi S."/>
            <person name="Viragh M."/>
            <person name="Kuo A."/>
            <person name="Thoen E."/>
            <person name="Andreopoulos B."/>
            <person name="Lu D."/>
            <person name="Skrede I."/>
            <person name="Drula E."/>
            <person name="Henrissat B."/>
            <person name="Morin E."/>
            <person name="Kohler A."/>
            <person name="Barry K."/>
            <person name="LaButti K."/>
            <person name="Morin E."/>
            <person name="Salamov A."/>
            <person name="Lipzen A."/>
            <person name="Mereny Z."/>
            <person name="Hegedus B."/>
            <person name="Baldrian P."/>
            <person name="Stursova M."/>
            <person name="Weitz H."/>
            <person name="Taylor A."/>
            <person name="Grigoriev I.V."/>
            <person name="Nagy L.G."/>
            <person name="Martin F."/>
            <person name="Kauserud H."/>
        </authorList>
    </citation>
    <scope>NUCLEOTIDE SEQUENCE</scope>
    <source>
        <strain evidence="2">CBHHK067</strain>
    </source>
</reference>
<evidence type="ECO:0000256" key="1">
    <source>
        <dbReference type="SAM" id="MobiDB-lite"/>
    </source>
</evidence>
<name>A0AAD7CUE2_MYCRO</name>
<protein>
    <submittedName>
        <fullName evidence="2">Uncharacterized protein</fullName>
    </submittedName>
</protein>
<dbReference type="AlphaFoldDB" id="A0AAD7CUE2"/>
<gene>
    <name evidence="2" type="ORF">B0H17DRAFT_1211604</name>
</gene>
<organism evidence="2 3">
    <name type="scientific">Mycena rosella</name>
    <name type="common">Pink bonnet</name>
    <name type="synonym">Agaricus rosellus</name>
    <dbReference type="NCBI Taxonomy" id="1033263"/>
    <lineage>
        <taxon>Eukaryota</taxon>
        <taxon>Fungi</taxon>
        <taxon>Dikarya</taxon>
        <taxon>Basidiomycota</taxon>
        <taxon>Agaricomycotina</taxon>
        <taxon>Agaricomycetes</taxon>
        <taxon>Agaricomycetidae</taxon>
        <taxon>Agaricales</taxon>
        <taxon>Marasmiineae</taxon>
        <taxon>Mycenaceae</taxon>
        <taxon>Mycena</taxon>
    </lineage>
</organism>
<dbReference type="EMBL" id="JARKIE010000231">
    <property type="protein sequence ID" value="KAJ7663588.1"/>
    <property type="molecule type" value="Genomic_DNA"/>
</dbReference>
<feature type="region of interest" description="Disordered" evidence="1">
    <location>
        <begin position="1"/>
        <end position="31"/>
    </location>
</feature>
<comment type="caution">
    <text evidence="2">The sequence shown here is derived from an EMBL/GenBank/DDBJ whole genome shotgun (WGS) entry which is preliminary data.</text>
</comment>